<dbReference type="InterPro" id="IPR000868">
    <property type="entry name" value="Isochorismatase-like_dom"/>
</dbReference>
<dbReference type="Proteomes" id="UP000613266">
    <property type="component" value="Unassembled WGS sequence"/>
</dbReference>
<accession>A0A931NG22</accession>
<reference evidence="3" key="1">
    <citation type="submission" date="2020-12" db="EMBL/GenBank/DDBJ databases">
        <title>The genome sequence of Inhella sp. 1Y17.</title>
        <authorList>
            <person name="Liu Y."/>
        </authorList>
    </citation>
    <scope>NUCLEOTIDE SEQUENCE</scope>
    <source>
        <strain evidence="3">1Y17</strain>
    </source>
</reference>
<dbReference type="PANTHER" id="PTHR43540">
    <property type="entry name" value="PEROXYUREIDOACRYLATE/UREIDOACRYLATE AMIDOHYDROLASE-RELATED"/>
    <property type="match status" value="1"/>
</dbReference>
<evidence type="ECO:0000259" key="2">
    <source>
        <dbReference type="Pfam" id="PF00857"/>
    </source>
</evidence>
<dbReference type="InterPro" id="IPR050272">
    <property type="entry name" value="Isochorismatase-like_hydrls"/>
</dbReference>
<organism evidence="3 4">
    <name type="scientific">Inhella proteolytica</name>
    <dbReference type="NCBI Taxonomy" id="2795029"/>
    <lineage>
        <taxon>Bacteria</taxon>
        <taxon>Pseudomonadati</taxon>
        <taxon>Pseudomonadota</taxon>
        <taxon>Betaproteobacteria</taxon>
        <taxon>Burkholderiales</taxon>
        <taxon>Sphaerotilaceae</taxon>
        <taxon>Inhella</taxon>
    </lineage>
</organism>
<protein>
    <submittedName>
        <fullName evidence="3">Isochorismatase family protein</fullName>
    </submittedName>
</protein>
<proteinExistence type="predicted"/>
<dbReference type="EMBL" id="JAEDAK010000022">
    <property type="protein sequence ID" value="MBH9579437.1"/>
    <property type="molecule type" value="Genomic_DNA"/>
</dbReference>
<dbReference type="PANTHER" id="PTHR43540:SF1">
    <property type="entry name" value="ISOCHORISMATASE HYDROLASE"/>
    <property type="match status" value="1"/>
</dbReference>
<dbReference type="GO" id="GO:0016787">
    <property type="term" value="F:hydrolase activity"/>
    <property type="evidence" value="ECO:0007669"/>
    <property type="project" value="UniProtKB-KW"/>
</dbReference>
<gene>
    <name evidence="3" type="ORF">I7X39_21270</name>
</gene>
<comment type="caution">
    <text evidence="3">The sequence shown here is derived from an EMBL/GenBank/DDBJ whole genome shotgun (WGS) entry which is preliminary data.</text>
</comment>
<evidence type="ECO:0000256" key="1">
    <source>
        <dbReference type="ARBA" id="ARBA00022801"/>
    </source>
</evidence>
<dbReference type="Pfam" id="PF00857">
    <property type="entry name" value="Isochorismatase"/>
    <property type="match status" value="1"/>
</dbReference>
<sequence length="177" mass="19246">MTRALLLIDLQRGAFDGERCDPMPDGDPLVAACLRLLEAARRRGEPVIWIQHAEEEPEAPLHPQCPGFEIDPRLDPAPHEPRIVKSAPSAFSNPLLSETLERLGVTQLVLAGLQSELCVQATAAAALQRGLPTSLIRDAHHTWPRAGHSATEVRKQVNEELEDAGVTLLSAAQYCTA</sequence>
<dbReference type="RefSeq" id="WP_198113344.1">
    <property type="nucleotide sequence ID" value="NZ_JAEDAK010000022.1"/>
</dbReference>
<dbReference type="SUPFAM" id="SSF52499">
    <property type="entry name" value="Isochorismatase-like hydrolases"/>
    <property type="match status" value="1"/>
</dbReference>
<name>A0A931NG22_9BURK</name>
<keyword evidence="1" id="KW-0378">Hydrolase</keyword>
<dbReference type="AlphaFoldDB" id="A0A931NG22"/>
<keyword evidence="4" id="KW-1185">Reference proteome</keyword>
<evidence type="ECO:0000313" key="4">
    <source>
        <dbReference type="Proteomes" id="UP000613266"/>
    </source>
</evidence>
<dbReference type="Gene3D" id="3.40.50.850">
    <property type="entry name" value="Isochorismatase-like"/>
    <property type="match status" value="1"/>
</dbReference>
<evidence type="ECO:0000313" key="3">
    <source>
        <dbReference type="EMBL" id="MBH9579437.1"/>
    </source>
</evidence>
<feature type="domain" description="Isochorismatase-like" evidence="2">
    <location>
        <begin position="4"/>
        <end position="150"/>
    </location>
</feature>
<dbReference type="InterPro" id="IPR036380">
    <property type="entry name" value="Isochorismatase-like_sf"/>
</dbReference>